<keyword evidence="2" id="KW-1133">Transmembrane helix</keyword>
<dbReference type="HOGENOM" id="CLU_023125_0_2_1"/>
<dbReference type="GO" id="GO:0006798">
    <property type="term" value="P:polyphosphate catabolic process"/>
    <property type="evidence" value="ECO:0007669"/>
    <property type="project" value="TreeGrafter"/>
</dbReference>
<feature type="compositionally biased region" description="Basic and acidic residues" evidence="1">
    <location>
        <begin position="280"/>
        <end position="300"/>
    </location>
</feature>
<evidence type="ECO:0000313" key="5">
    <source>
        <dbReference type="Proteomes" id="UP000024837"/>
    </source>
</evidence>
<feature type="compositionally biased region" description="Basic residues" evidence="1">
    <location>
        <begin position="304"/>
        <end position="330"/>
    </location>
</feature>
<proteinExistence type="predicted"/>
<feature type="domain" description="Calcineurin-like phosphoesterase" evidence="3">
    <location>
        <begin position="179"/>
        <end position="345"/>
    </location>
</feature>
<dbReference type="PANTHER" id="PTHR42850">
    <property type="entry name" value="METALLOPHOSPHOESTERASE"/>
    <property type="match status" value="1"/>
</dbReference>
<dbReference type="AlphaFoldDB" id="W7IG04"/>
<feature type="region of interest" description="Disordered" evidence="1">
    <location>
        <begin position="116"/>
        <end position="142"/>
    </location>
</feature>
<keyword evidence="5" id="KW-1185">Reference proteome</keyword>
<dbReference type="InterPro" id="IPR029052">
    <property type="entry name" value="Metallo-depent_PP-like"/>
</dbReference>
<feature type="region of interest" description="Disordered" evidence="1">
    <location>
        <begin position="279"/>
        <end position="333"/>
    </location>
</feature>
<sequence length="486" mass="54379">MKYEKPPIEDYDDDAQELSVELATNIDPDEDMDNTPAYTDAESDASAAPTGRGYPKNSPKTAPQGRLQRRGQGRSIWVRRLHVFILLFFTTIVVFTFLPTAITKLVTWRHGGHCNGKRELNSVDPADNMLESKGPKQDDDAVNLYTTPSVSSSPSSSYIQLSTLPAEYIPKTKGSPRTLIFVGDIHGMLQEFQDLLEKLESKGFLEDSHIVVTGDMISKGPDSLKLLDTLIALNASCVRGNHEDDVMKVYWKLKGAKQEGEGAMLDNSDIYQHFDQMTDDEQRKDQQADHAGKSENEHKTTKTTAKKSKNGRQRKDKKKRRKHKKHHNKFKHSDLLLAKSMHPHHARYIDSCPLILKLDGVMGLGDVAVVHAGMAAGVDLRRQKPSVLMNVRTFIKKVPTPSRKGIHWSKLWNEYQTNAVKNNDGNGLTVIYGHDARRGLELRKYSKGLDTNCVRGYRLTALVVKGGKGAKHSGASIVSVPCRRYI</sequence>
<keyword evidence="2" id="KW-0812">Transmembrane</keyword>
<dbReference type="SUPFAM" id="SSF56300">
    <property type="entry name" value="Metallo-dependent phosphatases"/>
    <property type="match status" value="1"/>
</dbReference>
<dbReference type="Proteomes" id="UP000024837">
    <property type="component" value="Unassembled WGS sequence"/>
</dbReference>
<feature type="region of interest" description="Disordered" evidence="1">
    <location>
        <begin position="1"/>
        <end position="71"/>
    </location>
</feature>
<dbReference type="EMBL" id="KI966406">
    <property type="protein sequence ID" value="EWC48105.1"/>
    <property type="molecule type" value="Genomic_DNA"/>
</dbReference>
<organism evidence="4 5">
    <name type="scientific">Drechslerella stenobrocha 248</name>
    <dbReference type="NCBI Taxonomy" id="1043628"/>
    <lineage>
        <taxon>Eukaryota</taxon>
        <taxon>Fungi</taxon>
        <taxon>Dikarya</taxon>
        <taxon>Ascomycota</taxon>
        <taxon>Pezizomycotina</taxon>
        <taxon>Orbiliomycetes</taxon>
        <taxon>Orbiliales</taxon>
        <taxon>Orbiliaceae</taxon>
        <taxon>Drechslerella</taxon>
    </lineage>
</organism>
<dbReference type="Pfam" id="PF00149">
    <property type="entry name" value="Metallophos"/>
    <property type="match status" value="1"/>
</dbReference>
<dbReference type="GO" id="GO:0005737">
    <property type="term" value="C:cytoplasm"/>
    <property type="evidence" value="ECO:0007669"/>
    <property type="project" value="TreeGrafter"/>
</dbReference>
<reference evidence="4 5" key="1">
    <citation type="submission" date="2013-05" db="EMBL/GenBank/DDBJ databases">
        <title>Drechslerella stenobrocha genome reveals carnivorous origination and mechanical trapping mechanism of predatory fungi.</title>
        <authorList>
            <person name="Liu X."/>
            <person name="Zhang W."/>
            <person name="Liu K."/>
        </authorList>
    </citation>
    <scope>NUCLEOTIDE SEQUENCE [LARGE SCALE GENOMIC DNA]</scope>
    <source>
        <strain evidence="4 5">248</strain>
    </source>
</reference>
<accession>W7IG04</accession>
<dbReference type="OrthoDB" id="10267127at2759"/>
<dbReference type="GO" id="GO:0016791">
    <property type="term" value="F:phosphatase activity"/>
    <property type="evidence" value="ECO:0007669"/>
    <property type="project" value="TreeGrafter"/>
</dbReference>
<dbReference type="GO" id="GO:0000298">
    <property type="term" value="F:endopolyphosphatase activity"/>
    <property type="evidence" value="ECO:0007669"/>
    <property type="project" value="TreeGrafter"/>
</dbReference>
<evidence type="ECO:0000259" key="3">
    <source>
        <dbReference type="Pfam" id="PF00149"/>
    </source>
</evidence>
<feature type="transmembrane region" description="Helical" evidence="2">
    <location>
        <begin position="77"/>
        <end position="98"/>
    </location>
</feature>
<dbReference type="PANTHER" id="PTHR42850:SF4">
    <property type="entry name" value="ZINC-DEPENDENT ENDOPOLYPHOSPHATASE"/>
    <property type="match status" value="1"/>
</dbReference>
<gene>
    <name evidence="4" type="ORF">DRE_02684</name>
</gene>
<evidence type="ECO:0000256" key="2">
    <source>
        <dbReference type="SAM" id="Phobius"/>
    </source>
</evidence>
<dbReference type="InterPro" id="IPR050126">
    <property type="entry name" value="Ap4A_hydrolase"/>
</dbReference>
<evidence type="ECO:0000313" key="4">
    <source>
        <dbReference type="EMBL" id="EWC48105.1"/>
    </source>
</evidence>
<keyword evidence="2" id="KW-0472">Membrane</keyword>
<name>W7IG04_9PEZI</name>
<dbReference type="InterPro" id="IPR004843">
    <property type="entry name" value="Calcineurin-like_PHP"/>
</dbReference>
<dbReference type="Gene3D" id="3.60.21.10">
    <property type="match status" value="1"/>
</dbReference>
<protein>
    <recommendedName>
        <fullName evidence="3">Calcineurin-like phosphoesterase domain-containing protein</fullName>
    </recommendedName>
</protein>
<evidence type="ECO:0000256" key="1">
    <source>
        <dbReference type="SAM" id="MobiDB-lite"/>
    </source>
</evidence>